<dbReference type="GeneID" id="97489771"/>
<evidence type="ECO:0000313" key="3">
    <source>
        <dbReference type="Proteomes" id="UP000037395"/>
    </source>
</evidence>
<organism evidence="2 3">
    <name type="scientific">Kitasatospora aureofaciens</name>
    <name type="common">Streptomyces aureofaciens</name>
    <dbReference type="NCBI Taxonomy" id="1894"/>
    <lineage>
        <taxon>Bacteria</taxon>
        <taxon>Bacillati</taxon>
        <taxon>Actinomycetota</taxon>
        <taxon>Actinomycetes</taxon>
        <taxon>Kitasatosporales</taxon>
        <taxon>Streptomycetaceae</taxon>
        <taxon>Kitasatospora</taxon>
    </lineage>
</organism>
<dbReference type="KEGG" id="kau:B6264_30945"/>
<dbReference type="RefSeq" id="WP_030557173.1">
    <property type="nucleotide sequence ID" value="NZ_BMUB01000033.1"/>
</dbReference>
<evidence type="ECO:0000313" key="2">
    <source>
        <dbReference type="EMBL" id="OEV39109.1"/>
    </source>
</evidence>
<dbReference type="EMBL" id="BMUB01000033">
    <property type="protein sequence ID" value="GGV04333.1"/>
    <property type="molecule type" value="Genomic_DNA"/>
</dbReference>
<reference evidence="1" key="5">
    <citation type="submission" date="2020-09" db="EMBL/GenBank/DDBJ databases">
        <authorList>
            <person name="Sun Q."/>
            <person name="Ohkuma M."/>
        </authorList>
    </citation>
    <scope>NUCLEOTIDE SEQUENCE</scope>
    <source>
        <strain evidence="1">JCM 4434</strain>
    </source>
</reference>
<keyword evidence="3" id="KW-1185">Reference proteome</keyword>
<protein>
    <submittedName>
        <fullName evidence="2">Uncharacterized protein</fullName>
    </submittedName>
</protein>
<evidence type="ECO:0000313" key="1">
    <source>
        <dbReference type="EMBL" id="GGV04333.1"/>
    </source>
</evidence>
<proteinExistence type="predicted"/>
<gene>
    <name evidence="1" type="ORF">GCM10010502_68790</name>
    <name evidence="2" type="ORF">HS99_0018670</name>
</gene>
<reference evidence="2" key="4">
    <citation type="submission" date="2016-08" db="EMBL/GenBank/DDBJ databases">
        <title>Sequencing, Assembly and Comparative Genomics of S. aureofaciens ATCC 10762.</title>
        <authorList>
            <person name="Gradnigo J.S."/>
            <person name="Johnson N."/>
            <person name="Somerville G.A."/>
        </authorList>
    </citation>
    <scope>NUCLEOTIDE SEQUENCE [LARGE SCALE GENOMIC DNA]</scope>
    <source>
        <strain evidence="2">ATCC 10762</strain>
    </source>
</reference>
<dbReference type="AlphaFoldDB" id="A0A1E7NEI2"/>
<sequence length="81" mass="8376">MTPVQSVLQFLADVVASVAWPQADQLAHAVRNVGFVLSTVSAAVNALAAIRKRRTSKDPVALPVLGCCGACPAHRPQAGAE</sequence>
<dbReference type="Proteomes" id="UP000610124">
    <property type="component" value="Unassembled WGS sequence"/>
</dbReference>
<reference evidence="1" key="1">
    <citation type="journal article" date="2014" name="Int. J. Syst. Evol. Microbiol.">
        <title>Complete genome sequence of Corynebacterium casei LMG S-19264T (=DSM 44701T), isolated from a smear-ripened cheese.</title>
        <authorList>
            <consortium name="US DOE Joint Genome Institute (JGI-PGF)"/>
            <person name="Walter F."/>
            <person name="Albersmeier A."/>
            <person name="Kalinowski J."/>
            <person name="Ruckert C."/>
        </authorList>
    </citation>
    <scope>NUCLEOTIDE SEQUENCE</scope>
    <source>
        <strain evidence="1">JCM 4434</strain>
    </source>
</reference>
<comment type="caution">
    <text evidence="2">The sequence shown here is derived from an EMBL/GenBank/DDBJ whole genome shotgun (WGS) entry which is preliminary data.</text>
</comment>
<dbReference type="EMBL" id="JPRF03000002">
    <property type="protein sequence ID" value="OEV39109.1"/>
    <property type="molecule type" value="Genomic_DNA"/>
</dbReference>
<accession>A0A1E7NEI2</accession>
<name>A0A1E7NEI2_KITAU</name>
<reference evidence="3" key="3">
    <citation type="submission" date="2016-08" db="EMBL/GenBank/DDBJ databases">
        <title>Sequencing, assembly and comparative genomics of S. aureofaciens ATCC 10762.</title>
        <authorList>
            <person name="Gradnigo J.S."/>
            <person name="Johnson N."/>
            <person name="Somerville G.A."/>
        </authorList>
    </citation>
    <scope>NUCLEOTIDE SEQUENCE [LARGE SCALE GENOMIC DNA]</scope>
    <source>
        <strain evidence="3">ATCC 10762 / DSM 40127 / CCM 3239 / JCM 4008 / LMG 5968 / NBRC 12843 / NCIMB 8234 / A-377</strain>
    </source>
</reference>
<accession>A0A8H9I0I6</accession>
<reference evidence="2 3" key="2">
    <citation type="submission" date="2014-07" db="EMBL/GenBank/DDBJ databases">
        <authorList>
            <person name="Zhang J.E."/>
            <person name="Yang H."/>
            <person name="Guo J."/>
            <person name="Deng Z."/>
            <person name="Luo H."/>
            <person name="Luo M."/>
            <person name="Zhao B."/>
        </authorList>
    </citation>
    <scope>NUCLEOTIDE SEQUENCE [LARGE SCALE GENOMIC DNA]</scope>
    <source>
        <strain evidence="2">ATCC 10762</strain>
        <strain evidence="3">ATCC 10762 / DSM 40127 / CCM 3239 / JCM 4008 / LMG 5968 / NBRC 12843 / NCIMB 8234 / A-377</strain>
    </source>
</reference>
<dbReference type="Proteomes" id="UP000037395">
    <property type="component" value="Unassembled WGS sequence"/>
</dbReference>